<organism evidence="2 3">
    <name type="scientific">Portunus trituberculatus</name>
    <name type="common">Swimming crab</name>
    <name type="synonym">Neptunus trituberculatus</name>
    <dbReference type="NCBI Taxonomy" id="210409"/>
    <lineage>
        <taxon>Eukaryota</taxon>
        <taxon>Metazoa</taxon>
        <taxon>Ecdysozoa</taxon>
        <taxon>Arthropoda</taxon>
        <taxon>Crustacea</taxon>
        <taxon>Multicrustacea</taxon>
        <taxon>Malacostraca</taxon>
        <taxon>Eumalacostraca</taxon>
        <taxon>Eucarida</taxon>
        <taxon>Decapoda</taxon>
        <taxon>Pleocyemata</taxon>
        <taxon>Brachyura</taxon>
        <taxon>Eubrachyura</taxon>
        <taxon>Portunoidea</taxon>
        <taxon>Portunidae</taxon>
        <taxon>Portuninae</taxon>
        <taxon>Portunus</taxon>
    </lineage>
</organism>
<name>A0A5B7EGJ1_PORTR</name>
<gene>
    <name evidence="2" type="ORF">E2C01_026905</name>
</gene>
<protein>
    <submittedName>
        <fullName evidence="2">Uncharacterized protein</fullName>
    </submittedName>
</protein>
<dbReference type="AlphaFoldDB" id="A0A5B7EGJ1"/>
<feature type="region of interest" description="Disordered" evidence="1">
    <location>
        <begin position="1"/>
        <end position="26"/>
    </location>
</feature>
<evidence type="ECO:0000256" key="1">
    <source>
        <dbReference type="SAM" id="MobiDB-lite"/>
    </source>
</evidence>
<reference evidence="2 3" key="1">
    <citation type="submission" date="2019-05" db="EMBL/GenBank/DDBJ databases">
        <title>Another draft genome of Portunus trituberculatus and its Hox gene families provides insights of decapod evolution.</title>
        <authorList>
            <person name="Jeong J.-H."/>
            <person name="Song I."/>
            <person name="Kim S."/>
            <person name="Choi T."/>
            <person name="Kim D."/>
            <person name="Ryu S."/>
            <person name="Kim W."/>
        </authorList>
    </citation>
    <scope>NUCLEOTIDE SEQUENCE [LARGE SCALE GENOMIC DNA]</scope>
    <source>
        <tissue evidence="2">Muscle</tissue>
    </source>
</reference>
<keyword evidence="3" id="KW-1185">Reference proteome</keyword>
<comment type="caution">
    <text evidence="2">The sequence shown here is derived from an EMBL/GenBank/DDBJ whole genome shotgun (WGS) entry which is preliminary data.</text>
</comment>
<proteinExistence type="predicted"/>
<evidence type="ECO:0000313" key="2">
    <source>
        <dbReference type="EMBL" id="MPC33550.1"/>
    </source>
</evidence>
<evidence type="ECO:0000313" key="3">
    <source>
        <dbReference type="Proteomes" id="UP000324222"/>
    </source>
</evidence>
<sequence>MRALVSEGFPSAQVTEKRHLSGNYTEPTSENVTRVAAYTEPTSIDRLILAVYFQRLGEEKEADIFNGGDKSQVKPVRLYAQHVPRADAGHDYMYIYSDIISPTRFGSQKVNILDVIPLPGDVNNSPTIQWRRAAVILPVQSHVFGRVGKRVVGMESEGGGKLSPSEVDEFLEFGIDSHATDGDLGYWLDLDTHEVSEDLARRTDEFPLCLTHLDYYTRRPFPLQ</sequence>
<accession>A0A5B7EGJ1</accession>
<dbReference type="EMBL" id="VSRR010002857">
    <property type="protein sequence ID" value="MPC33550.1"/>
    <property type="molecule type" value="Genomic_DNA"/>
</dbReference>
<dbReference type="Proteomes" id="UP000324222">
    <property type="component" value="Unassembled WGS sequence"/>
</dbReference>